<keyword evidence="5" id="KW-0411">Iron-sulfur</keyword>
<evidence type="ECO:0000256" key="6">
    <source>
        <dbReference type="ARBA" id="ARBA00034078"/>
    </source>
</evidence>
<gene>
    <name evidence="7" type="ORF">METZ01_LOCUS349130</name>
</gene>
<dbReference type="InterPro" id="IPR041921">
    <property type="entry name" value="NuoE_N"/>
</dbReference>
<dbReference type="Gene3D" id="1.10.10.1590">
    <property type="entry name" value="NADH-quinone oxidoreductase subunit E"/>
    <property type="match status" value="1"/>
</dbReference>
<keyword evidence="4" id="KW-0408">Iron</keyword>
<dbReference type="PIRSF" id="PIRSF000216">
    <property type="entry name" value="NADH_DH_24kDa"/>
    <property type="match status" value="1"/>
</dbReference>
<evidence type="ECO:0000256" key="1">
    <source>
        <dbReference type="ARBA" id="ARBA00010643"/>
    </source>
</evidence>
<dbReference type="InterPro" id="IPR042128">
    <property type="entry name" value="NuoE_dom"/>
</dbReference>
<name>A0A382RF70_9ZZZZ</name>
<evidence type="ECO:0000256" key="4">
    <source>
        <dbReference type="ARBA" id="ARBA00023004"/>
    </source>
</evidence>
<dbReference type="GO" id="GO:0051537">
    <property type="term" value="F:2 iron, 2 sulfur cluster binding"/>
    <property type="evidence" value="ECO:0007669"/>
    <property type="project" value="UniProtKB-KW"/>
</dbReference>
<keyword evidence="2" id="KW-0001">2Fe-2S</keyword>
<dbReference type="PANTHER" id="PTHR10371">
    <property type="entry name" value="NADH DEHYDROGENASE UBIQUINONE FLAVOPROTEIN 2, MITOCHONDRIAL"/>
    <property type="match status" value="1"/>
</dbReference>
<dbReference type="InterPro" id="IPR036249">
    <property type="entry name" value="Thioredoxin-like_sf"/>
</dbReference>
<feature type="non-terminal residue" evidence="7">
    <location>
        <position position="1"/>
    </location>
</feature>
<dbReference type="Pfam" id="PF01257">
    <property type="entry name" value="2Fe-2S_thioredx"/>
    <property type="match status" value="1"/>
</dbReference>
<accession>A0A382RF70</accession>
<organism evidence="7">
    <name type="scientific">marine metagenome</name>
    <dbReference type="NCBI Taxonomy" id="408172"/>
    <lineage>
        <taxon>unclassified sequences</taxon>
        <taxon>metagenomes</taxon>
        <taxon>ecological metagenomes</taxon>
    </lineage>
</organism>
<keyword evidence="3" id="KW-0479">Metal-binding</keyword>
<dbReference type="EMBL" id="UINC01121248">
    <property type="protein sequence ID" value="SVC96276.1"/>
    <property type="molecule type" value="Genomic_DNA"/>
</dbReference>
<comment type="cofactor">
    <cofactor evidence="6">
        <name>[2Fe-2S] cluster</name>
        <dbReference type="ChEBI" id="CHEBI:190135"/>
    </cofactor>
</comment>
<reference evidence="7" key="1">
    <citation type="submission" date="2018-05" db="EMBL/GenBank/DDBJ databases">
        <authorList>
            <person name="Lanie J.A."/>
            <person name="Ng W.-L."/>
            <person name="Kazmierczak K.M."/>
            <person name="Andrzejewski T.M."/>
            <person name="Davidsen T.M."/>
            <person name="Wayne K.J."/>
            <person name="Tettelin H."/>
            <person name="Glass J.I."/>
            <person name="Rusch D."/>
            <person name="Podicherti R."/>
            <person name="Tsui H.-C.T."/>
            <person name="Winkler M.E."/>
        </authorList>
    </citation>
    <scope>NUCLEOTIDE SEQUENCE</scope>
</reference>
<dbReference type="CDD" id="cd03064">
    <property type="entry name" value="TRX_Fd_NuoE"/>
    <property type="match status" value="1"/>
</dbReference>
<evidence type="ECO:0000313" key="7">
    <source>
        <dbReference type="EMBL" id="SVC96276.1"/>
    </source>
</evidence>
<dbReference type="NCBIfam" id="NF005722">
    <property type="entry name" value="PRK07539.1-2"/>
    <property type="match status" value="1"/>
</dbReference>
<proteinExistence type="inferred from homology"/>
<dbReference type="SUPFAM" id="SSF52833">
    <property type="entry name" value="Thioredoxin-like"/>
    <property type="match status" value="1"/>
</dbReference>
<evidence type="ECO:0000256" key="2">
    <source>
        <dbReference type="ARBA" id="ARBA00022714"/>
    </source>
</evidence>
<dbReference type="PANTHER" id="PTHR10371:SF3">
    <property type="entry name" value="NADH DEHYDROGENASE [UBIQUINONE] FLAVOPROTEIN 2, MITOCHONDRIAL"/>
    <property type="match status" value="1"/>
</dbReference>
<sequence>THLPDRKSAAIDALKIVQRHRGWISDESLSAIARLLGVSNAELDGIATFYNLIYRQPVGEQVVLFCDSVSCWIMDGDKMCAAVKARLNIDYGETTADNKYTLLPVTCLGACDHAPVMMVGDTLHSDLTTDKVDEVFK</sequence>
<dbReference type="Gene3D" id="3.40.30.10">
    <property type="entry name" value="Glutaredoxin"/>
    <property type="match status" value="1"/>
</dbReference>
<dbReference type="GO" id="GO:0003954">
    <property type="term" value="F:NADH dehydrogenase activity"/>
    <property type="evidence" value="ECO:0007669"/>
    <property type="project" value="TreeGrafter"/>
</dbReference>
<evidence type="ECO:0000256" key="5">
    <source>
        <dbReference type="ARBA" id="ARBA00023014"/>
    </source>
</evidence>
<protein>
    <recommendedName>
        <fullName evidence="8">NADH-quinone oxidoreductase subunit E</fullName>
    </recommendedName>
</protein>
<dbReference type="InterPro" id="IPR002023">
    <property type="entry name" value="NuoE-like"/>
</dbReference>
<evidence type="ECO:0008006" key="8">
    <source>
        <dbReference type="Google" id="ProtNLM"/>
    </source>
</evidence>
<dbReference type="AlphaFoldDB" id="A0A382RF70"/>
<evidence type="ECO:0000256" key="3">
    <source>
        <dbReference type="ARBA" id="ARBA00022723"/>
    </source>
</evidence>
<comment type="similarity">
    <text evidence="1">Belongs to the complex I 24 kDa subunit family.</text>
</comment>
<dbReference type="GO" id="GO:0046872">
    <property type="term" value="F:metal ion binding"/>
    <property type="evidence" value="ECO:0007669"/>
    <property type="project" value="UniProtKB-KW"/>
</dbReference>